<gene>
    <name evidence="6" type="ORF">TVY486_0900680</name>
</gene>
<keyword evidence="2 5" id="KW-0812">Transmembrane</keyword>
<dbReference type="GO" id="GO:0016020">
    <property type="term" value="C:membrane"/>
    <property type="evidence" value="ECO:0007669"/>
    <property type="project" value="UniProtKB-SubCell"/>
</dbReference>
<proteinExistence type="predicted"/>
<keyword evidence="4 5" id="KW-0472">Membrane</keyword>
<evidence type="ECO:0000256" key="1">
    <source>
        <dbReference type="ARBA" id="ARBA00004141"/>
    </source>
</evidence>
<dbReference type="GO" id="GO:0042147">
    <property type="term" value="P:retrograde transport, endosome to Golgi"/>
    <property type="evidence" value="ECO:0007669"/>
    <property type="project" value="TreeGrafter"/>
</dbReference>
<dbReference type="AlphaFoldDB" id="G0U1U6"/>
<evidence type="ECO:0000256" key="2">
    <source>
        <dbReference type="ARBA" id="ARBA00022692"/>
    </source>
</evidence>
<sequence length="358" mass="39383">MHACVQKNLHLIIYWAVLSVLISSQLGSAVEGVGHSFASDLTPSGTFTHWLTSITDNGWYNIMIKYFRCLVFGVMVVGPHIGYLVQMYEMFSTNNVEGYSCLLSVILLSSNSIRLLYYLGYQFGTALFLQSILAVVVHSTLLVSVLCIARGAEVGESDLNLVRDEDEETGTVKEAIEVKLNRLVRNRVQTAVQDGLPHALTGALSGEVSAPESGPLVRRVLLYLDDCVSNFEKAVLRLTVPRLAVGIVLTSVPLIASVLLFYAYVVPIWKNAVHIVGYVALGIESMLLVPQILLNNRRKSTEGVALALLFTWVSGDIGKLVYFVLTNESLPFLICGGVQLLFDAVIVAQWVLYRRAED</sequence>
<feature type="transmembrane region" description="Helical" evidence="5">
    <location>
        <begin position="99"/>
        <end position="121"/>
    </location>
</feature>
<dbReference type="Gene3D" id="1.20.1280.290">
    <property type="match status" value="1"/>
</dbReference>
<evidence type="ECO:0000256" key="3">
    <source>
        <dbReference type="ARBA" id="ARBA00022989"/>
    </source>
</evidence>
<accession>G0U1U6</accession>
<feature type="transmembrane region" description="Helical" evidence="5">
    <location>
        <begin position="12"/>
        <end position="38"/>
    </location>
</feature>
<comment type="subcellular location">
    <subcellularLocation>
        <location evidence="1">Membrane</location>
        <topology evidence="1">Multi-pass membrane protein</topology>
    </subcellularLocation>
</comment>
<feature type="transmembrane region" description="Helical" evidence="5">
    <location>
        <begin position="127"/>
        <end position="149"/>
    </location>
</feature>
<keyword evidence="3 5" id="KW-1133">Transmembrane helix</keyword>
<dbReference type="GO" id="GO:0045332">
    <property type="term" value="P:phospholipid translocation"/>
    <property type="evidence" value="ECO:0007669"/>
    <property type="project" value="TreeGrafter"/>
</dbReference>
<dbReference type="GO" id="GO:0005829">
    <property type="term" value="C:cytosol"/>
    <property type="evidence" value="ECO:0007669"/>
    <property type="project" value="GOC"/>
</dbReference>
<evidence type="ECO:0000256" key="5">
    <source>
        <dbReference type="SAM" id="Phobius"/>
    </source>
</evidence>
<dbReference type="PANTHER" id="PTHR14856">
    <property type="entry name" value="PQ-LOOP REPEAT-CONTAINING PROTEIN 1-LIKE PROTEIN"/>
    <property type="match status" value="1"/>
</dbReference>
<dbReference type="InterPro" id="IPR006603">
    <property type="entry name" value="PQ-loop_rpt"/>
</dbReference>
<evidence type="ECO:0000313" key="6">
    <source>
        <dbReference type="EMBL" id="CCC50245.1"/>
    </source>
</evidence>
<dbReference type="EMBL" id="HE573025">
    <property type="protein sequence ID" value="CCC50245.1"/>
    <property type="molecule type" value="Genomic_DNA"/>
</dbReference>
<dbReference type="GO" id="GO:0005768">
    <property type="term" value="C:endosome"/>
    <property type="evidence" value="ECO:0007669"/>
    <property type="project" value="TreeGrafter"/>
</dbReference>
<name>G0U1U6_TRYVY</name>
<dbReference type="PANTHER" id="PTHR14856:SF9">
    <property type="entry name" value="PQ-LOOP REPEAT-CONTAINING PROTEIN 1"/>
    <property type="match status" value="1"/>
</dbReference>
<dbReference type="SMART" id="SM00679">
    <property type="entry name" value="CTNS"/>
    <property type="match status" value="1"/>
</dbReference>
<dbReference type="VEuPathDB" id="TriTrypDB:TvY486_0900680"/>
<organism evidence="6">
    <name type="scientific">Trypanosoma vivax (strain Y486)</name>
    <dbReference type="NCBI Taxonomy" id="1055687"/>
    <lineage>
        <taxon>Eukaryota</taxon>
        <taxon>Discoba</taxon>
        <taxon>Euglenozoa</taxon>
        <taxon>Kinetoplastea</taxon>
        <taxon>Metakinetoplastina</taxon>
        <taxon>Trypanosomatida</taxon>
        <taxon>Trypanosomatidae</taxon>
        <taxon>Trypanosoma</taxon>
        <taxon>Duttonella</taxon>
    </lineage>
</organism>
<feature type="transmembrane region" description="Helical" evidence="5">
    <location>
        <begin position="272"/>
        <end position="294"/>
    </location>
</feature>
<dbReference type="InterPro" id="IPR052241">
    <property type="entry name" value="SLC66/Scramblase_ANY1"/>
</dbReference>
<feature type="transmembrane region" description="Helical" evidence="5">
    <location>
        <begin position="331"/>
        <end position="353"/>
    </location>
</feature>
<feature type="transmembrane region" description="Helical" evidence="5">
    <location>
        <begin position="243"/>
        <end position="266"/>
    </location>
</feature>
<protein>
    <submittedName>
        <fullName evidence="6">Uncharacterized protein</fullName>
    </submittedName>
</protein>
<reference evidence="6" key="1">
    <citation type="journal article" date="2012" name="Proc. Natl. Acad. Sci. U.S.A.">
        <title>Antigenic diversity is generated by distinct evolutionary mechanisms in African trypanosome species.</title>
        <authorList>
            <person name="Jackson A.P."/>
            <person name="Berry A."/>
            <person name="Aslett M."/>
            <person name="Allison H.C."/>
            <person name="Burton P."/>
            <person name="Vavrova-Anderson J."/>
            <person name="Brown R."/>
            <person name="Browne H."/>
            <person name="Corton N."/>
            <person name="Hauser H."/>
            <person name="Gamble J."/>
            <person name="Gilderthorp R."/>
            <person name="Marcello L."/>
            <person name="McQuillan J."/>
            <person name="Otto T.D."/>
            <person name="Quail M.A."/>
            <person name="Sanders M.J."/>
            <person name="van Tonder A."/>
            <person name="Ginger M.L."/>
            <person name="Field M.C."/>
            <person name="Barry J.D."/>
            <person name="Hertz-Fowler C."/>
            <person name="Berriman M."/>
        </authorList>
    </citation>
    <scope>NUCLEOTIDE SEQUENCE</scope>
    <source>
        <strain evidence="6">Y486</strain>
    </source>
</reference>
<feature type="transmembrane region" description="Helical" evidence="5">
    <location>
        <begin position="58"/>
        <end position="78"/>
    </location>
</feature>
<evidence type="ECO:0000256" key="4">
    <source>
        <dbReference type="ARBA" id="ARBA00023136"/>
    </source>
</evidence>
<dbReference type="GO" id="GO:0005802">
    <property type="term" value="C:trans-Golgi network"/>
    <property type="evidence" value="ECO:0007669"/>
    <property type="project" value="TreeGrafter"/>
</dbReference>
<feature type="transmembrane region" description="Helical" evidence="5">
    <location>
        <begin position="306"/>
        <end position="325"/>
    </location>
</feature>
<dbReference type="Pfam" id="PF04193">
    <property type="entry name" value="PQ-loop"/>
    <property type="match status" value="1"/>
</dbReference>